<dbReference type="Proteomes" id="UP000321058">
    <property type="component" value="Unassembled WGS sequence"/>
</dbReference>
<keyword evidence="2" id="KW-1185">Reference proteome</keyword>
<dbReference type="EMBL" id="BKAJ01000184">
    <property type="protein sequence ID" value="GEP60825.1"/>
    <property type="molecule type" value="Genomic_DNA"/>
</dbReference>
<name>A0A512NPE2_9HYPH</name>
<comment type="caution">
    <text evidence="1">The sequence shown here is derived from an EMBL/GenBank/DDBJ whole genome shotgun (WGS) entry which is preliminary data.</text>
</comment>
<evidence type="ECO:0000313" key="2">
    <source>
        <dbReference type="Proteomes" id="UP000321058"/>
    </source>
</evidence>
<reference evidence="1 2" key="1">
    <citation type="submission" date="2019-07" db="EMBL/GenBank/DDBJ databases">
        <title>Whole genome shotgun sequence of Reyranella soli NBRC 108950.</title>
        <authorList>
            <person name="Hosoyama A."/>
            <person name="Uohara A."/>
            <person name="Ohji S."/>
            <person name="Ichikawa N."/>
        </authorList>
    </citation>
    <scope>NUCLEOTIDE SEQUENCE [LARGE SCALE GENOMIC DNA]</scope>
    <source>
        <strain evidence="1 2">NBRC 108950</strain>
    </source>
</reference>
<organism evidence="1 2">
    <name type="scientific">Reyranella soli</name>
    <dbReference type="NCBI Taxonomy" id="1230389"/>
    <lineage>
        <taxon>Bacteria</taxon>
        <taxon>Pseudomonadati</taxon>
        <taxon>Pseudomonadota</taxon>
        <taxon>Alphaproteobacteria</taxon>
        <taxon>Hyphomicrobiales</taxon>
        <taxon>Reyranellaceae</taxon>
        <taxon>Reyranella</taxon>
    </lineage>
</organism>
<dbReference type="AlphaFoldDB" id="A0A512NPE2"/>
<evidence type="ECO:0008006" key="3">
    <source>
        <dbReference type="Google" id="ProtNLM"/>
    </source>
</evidence>
<sequence length="54" mass="5740">MAKEVAMKPVRRFACLAVLVVALAGCSYGYAAPYTRYGTGPEITFSPPSSQGVR</sequence>
<accession>A0A512NPE2</accession>
<evidence type="ECO:0000313" key="1">
    <source>
        <dbReference type="EMBL" id="GEP60825.1"/>
    </source>
</evidence>
<gene>
    <name evidence="1" type="ORF">RSO01_79910</name>
</gene>
<proteinExistence type="predicted"/>
<protein>
    <recommendedName>
        <fullName evidence="3">Lipoprotein</fullName>
    </recommendedName>
</protein>
<dbReference type="PROSITE" id="PS51257">
    <property type="entry name" value="PROKAR_LIPOPROTEIN"/>
    <property type="match status" value="1"/>
</dbReference>